<feature type="non-terminal residue" evidence="1">
    <location>
        <position position="80"/>
    </location>
</feature>
<dbReference type="AlphaFoldDB" id="A0A813CG45"/>
<feature type="non-terminal residue" evidence="1">
    <location>
        <position position="1"/>
    </location>
</feature>
<dbReference type="Proteomes" id="UP000601435">
    <property type="component" value="Unassembled WGS sequence"/>
</dbReference>
<organism evidence="1 2">
    <name type="scientific">Symbiodinium necroappetens</name>
    <dbReference type="NCBI Taxonomy" id="1628268"/>
    <lineage>
        <taxon>Eukaryota</taxon>
        <taxon>Sar</taxon>
        <taxon>Alveolata</taxon>
        <taxon>Dinophyceae</taxon>
        <taxon>Suessiales</taxon>
        <taxon>Symbiodiniaceae</taxon>
        <taxon>Symbiodinium</taxon>
    </lineage>
</organism>
<keyword evidence="2" id="KW-1185">Reference proteome</keyword>
<comment type="caution">
    <text evidence="1">The sequence shown here is derived from an EMBL/GenBank/DDBJ whole genome shotgun (WGS) entry which is preliminary data.</text>
</comment>
<gene>
    <name evidence="1" type="ORF">SNEC2469_LOCUS34294</name>
</gene>
<sequence>AKPQNRKYAILRGMSALHRLSRTCQMSDRRCQHSRPRYLLLKVTQSLRRSRSPQYRPAAPSGMPCETLSASWLVAVSIAR</sequence>
<name>A0A813CG45_9DINO</name>
<dbReference type="EMBL" id="CAJNJA010094008">
    <property type="protein sequence ID" value="CAE7941457.1"/>
    <property type="molecule type" value="Genomic_DNA"/>
</dbReference>
<proteinExistence type="predicted"/>
<accession>A0A813CG45</accession>
<reference evidence="1" key="1">
    <citation type="submission" date="2021-02" db="EMBL/GenBank/DDBJ databases">
        <authorList>
            <person name="Dougan E. K."/>
            <person name="Rhodes N."/>
            <person name="Thang M."/>
            <person name="Chan C."/>
        </authorList>
    </citation>
    <scope>NUCLEOTIDE SEQUENCE</scope>
</reference>
<protein>
    <submittedName>
        <fullName evidence="1">Uncharacterized protein</fullName>
    </submittedName>
</protein>
<evidence type="ECO:0000313" key="1">
    <source>
        <dbReference type="EMBL" id="CAE7941457.1"/>
    </source>
</evidence>
<evidence type="ECO:0000313" key="2">
    <source>
        <dbReference type="Proteomes" id="UP000601435"/>
    </source>
</evidence>